<feature type="compositionally biased region" description="Basic and acidic residues" evidence="1">
    <location>
        <begin position="37"/>
        <end position="46"/>
    </location>
</feature>
<reference evidence="2" key="1">
    <citation type="submission" date="2016-12" db="EMBL/GenBank/DDBJ databases">
        <title>Discovery of methanogenic haloarchaea.</title>
        <authorList>
            <person name="Sorokin D.Y."/>
            <person name="Makarova K.S."/>
            <person name="Abbas B."/>
            <person name="Ferrer M."/>
            <person name="Golyshin P.N."/>
        </authorList>
    </citation>
    <scope>NUCLEOTIDE SEQUENCE [LARGE SCALE GENOMIC DNA]</scope>
    <source>
        <strain evidence="2">HMET1</strain>
    </source>
</reference>
<feature type="region of interest" description="Disordered" evidence="1">
    <location>
        <begin position="1"/>
        <end position="25"/>
    </location>
</feature>
<protein>
    <submittedName>
        <fullName evidence="2">Uncharacterized protein</fullName>
    </submittedName>
</protein>
<organism evidence="2 3">
    <name type="scientific">Methanohalarchaeum thermophilum</name>
    <dbReference type="NCBI Taxonomy" id="1903181"/>
    <lineage>
        <taxon>Archaea</taxon>
        <taxon>Methanobacteriati</taxon>
        <taxon>Methanobacteriota</taxon>
        <taxon>Methanonatronarchaeia</taxon>
        <taxon>Methanonatronarchaeales</taxon>
        <taxon>Methanonatronarchaeaceae</taxon>
        <taxon>Candidatus Methanohalarchaeum</taxon>
    </lineage>
</organism>
<comment type="caution">
    <text evidence="2">The sequence shown here is derived from an EMBL/GenBank/DDBJ whole genome shotgun (WGS) entry which is preliminary data.</text>
</comment>
<dbReference type="EMBL" id="MSDW01000001">
    <property type="protein sequence ID" value="OKY79038.1"/>
    <property type="molecule type" value="Genomic_DNA"/>
</dbReference>
<name>A0A1Q6DXH3_METT1</name>
<evidence type="ECO:0000256" key="1">
    <source>
        <dbReference type="SAM" id="MobiDB-lite"/>
    </source>
</evidence>
<gene>
    <name evidence="2" type="ORF">BTN85_1544</name>
</gene>
<feature type="region of interest" description="Disordered" evidence="1">
    <location>
        <begin position="37"/>
        <end position="60"/>
    </location>
</feature>
<evidence type="ECO:0000313" key="3">
    <source>
        <dbReference type="Proteomes" id="UP000185744"/>
    </source>
</evidence>
<dbReference type="InParanoid" id="A0A1Q6DXH3"/>
<dbReference type="Proteomes" id="UP000185744">
    <property type="component" value="Unassembled WGS sequence"/>
</dbReference>
<evidence type="ECO:0000313" key="2">
    <source>
        <dbReference type="EMBL" id="OKY79038.1"/>
    </source>
</evidence>
<proteinExistence type="predicted"/>
<dbReference type="AlphaFoldDB" id="A0A1Q6DXH3"/>
<keyword evidence="3" id="KW-1185">Reference proteome</keyword>
<accession>A0A1Q6DXH3</accession>
<sequence length="60" mass="6720">MWPKAKARGQMESSGYQARWLGPGNLPIESFLDKRRPGLRLDDSGKKKNPLTLEAPSKIP</sequence>